<dbReference type="Gene3D" id="3.30.60.190">
    <property type="match status" value="1"/>
</dbReference>
<dbReference type="GO" id="GO:0000492">
    <property type="term" value="P:box C/D snoRNP assembly"/>
    <property type="evidence" value="ECO:0007669"/>
    <property type="project" value="TreeGrafter"/>
</dbReference>
<evidence type="ECO:0000313" key="8">
    <source>
        <dbReference type="WBParaSite" id="MhA1_Contig199.frz3.fgene1"/>
    </source>
</evidence>
<evidence type="ECO:0000256" key="1">
    <source>
        <dbReference type="ARBA" id="ARBA00022723"/>
    </source>
</evidence>
<sequence length="595" mass="69156">MATDVENNVLLLKPFTSKLIDSQTENLHNCVICESTALYKCPKCLMRTCSAKCSKTHKEENNCDGQRLRPNASLDDKQNWKRIQGYSNFKEGTSIEDQQFLDDIKRRKGNSAVETEGTSNEKSEDTSVSIQNLNDNQKQKLSYNGHSLFKSAQFRRIWMLPSNDSLKDFGSSRIEQFSDTIFWKCTVKFAYRAPIEQTAKIDESPIKSDESFPKDQVLDAQTSSVFDDTLLSKPLVDYELEDDEELKNSDNIVDEVEQKMEKEEGEIVSLQNEDEKPFFDDEDNQQNDEKMDDTGDAQPQQDSFSSLKWLSYTVQNIPESIRVSTLLRQFLRPKPYGTVITKSELDMDFLQPFIIESKAIIDPASDLKQEYGRDQLQVYSEVTLPLGNEDEGKSENDCQSDAELRYYPVNPQQTILENLRNRYVRVFFYFFKILYFPWQVVGHPCFVVLLRRENEFGEFEFPMMGEVEQALLNAERERTVAIKDRPRWQNRNRNNGGRVFRSGGRFQHNSRQQGRDGKRDVRQHMPGRNEYSMPPNGQWQQQVSYGPMYNVPLPGQYQYHFHPYMPATFMPQTPQMAQNQGQVRWSDQKGRGFGQ</sequence>
<evidence type="ECO:0000256" key="3">
    <source>
        <dbReference type="ARBA" id="ARBA00022833"/>
    </source>
</evidence>
<feature type="compositionally biased region" description="Basic and acidic residues" evidence="5">
    <location>
        <begin position="513"/>
        <end position="523"/>
    </location>
</feature>
<dbReference type="InterPro" id="IPR051639">
    <property type="entry name" value="BCD1"/>
</dbReference>
<dbReference type="WBParaSite" id="MhA1_Contig199.frz3.fgene1">
    <property type="protein sequence ID" value="MhA1_Contig199.frz3.fgene1"/>
    <property type="gene ID" value="MhA1_Contig199.frz3.fgene1"/>
</dbReference>
<protein>
    <submittedName>
        <fullName evidence="8">HIT-type domain-containing protein</fullName>
    </submittedName>
</protein>
<evidence type="ECO:0000259" key="6">
    <source>
        <dbReference type="PROSITE" id="PS51083"/>
    </source>
</evidence>
<feature type="region of interest" description="Disordered" evidence="5">
    <location>
        <begin position="108"/>
        <end position="127"/>
    </location>
</feature>
<dbReference type="SUPFAM" id="SSF144232">
    <property type="entry name" value="HIT/MYND zinc finger-like"/>
    <property type="match status" value="1"/>
</dbReference>
<evidence type="ECO:0000313" key="7">
    <source>
        <dbReference type="Proteomes" id="UP000095281"/>
    </source>
</evidence>
<keyword evidence="2 4" id="KW-0863">Zinc-finger</keyword>
<reference evidence="8" key="1">
    <citation type="submission" date="2016-11" db="UniProtKB">
        <authorList>
            <consortium name="WormBaseParasite"/>
        </authorList>
    </citation>
    <scope>IDENTIFICATION</scope>
</reference>
<accession>A0A1I8BD27</accession>
<dbReference type="GO" id="GO:0005634">
    <property type="term" value="C:nucleus"/>
    <property type="evidence" value="ECO:0007669"/>
    <property type="project" value="TreeGrafter"/>
</dbReference>
<dbReference type="InterPro" id="IPR007529">
    <property type="entry name" value="Znf_HIT"/>
</dbReference>
<dbReference type="AlphaFoldDB" id="A0A1I8BD27"/>
<feature type="domain" description="HIT-type" evidence="6">
    <location>
        <begin position="30"/>
        <end position="63"/>
    </location>
</feature>
<dbReference type="GO" id="GO:0000463">
    <property type="term" value="P:maturation of LSU-rRNA from tricistronic rRNA transcript (SSU-rRNA, 5.8S rRNA, LSU-rRNA)"/>
    <property type="evidence" value="ECO:0007669"/>
    <property type="project" value="TreeGrafter"/>
</dbReference>
<evidence type="ECO:0000256" key="2">
    <source>
        <dbReference type="ARBA" id="ARBA00022771"/>
    </source>
</evidence>
<feature type="compositionally biased region" description="Low complexity" evidence="5">
    <location>
        <begin position="489"/>
        <end position="505"/>
    </location>
</feature>
<organism evidence="7 8">
    <name type="scientific">Meloidogyne hapla</name>
    <name type="common">Root-knot nematode worm</name>
    <dbReference type="NCBI Taxonomy" id="6305"/>
    <lineage>
        <taxon>Eukaryota</taxon>
        <taxon>Metazoa</taxon>
        <taxon>Ecdysozoa</taxon>
        <taxon>Nematoda</taxon>
        <taxon>Chromadorea</taxon>
        <taxon>Rhabditida</taxon>
        <taxon>Tylenchina</taxon>
        <taxon>Tylenchomorpha</taxon>
        <taxon>Tylenchoidea</taxon>
        <taxon>Meloidogynidae</taxon>
        <taxon>Meloidogyninae</taxon>
        <taxon>Meloidogyne</taxon>
    </lineage>
</organism>
<dbReference type="GO" id="GO:0008270">
    <property type="term" value="F:zinc ion binding"/>
    <property type="evidence" value="ECO:0007669"/>
    <property type="project" value="UniProtKB-UniRule"/>
</dbReference>
<dbReference type="PANTHER" id="PTHR13483">
    <property type="entry name" value="BOX C_D SNORNA PROTEIN 1-RELATED"/>
    <property type="match status" value="1"/>
</dbReference>
<dbReference type="PANTHER" id="PTHR13483:SF11">
    <property type="entry name" value="ZINC FINGER HIT DOMAIN-CONTAINING PROTEIN 3"/>
    <property type="match status" value="1"/>
</dbReference>
<feature type="region of interest" description="Disordered" evidence="5">
    <location>
        <begin position="487"/>
        <end position="538"/>
    </location>
</feature>
<feature type="compositionally biased region" description="Basic and acidic residues" evidence="5">
    <location>
        <begin position="586"/>
        <end position="595"/>
    </location>
</feature>
<keyword evidence="1" id="KW-0479">Metal-binding</keyword>
<feature type="compositionally biased region" description="Polar residues" evidence="5">
    <location>
        <begin position="575"/>
        <end position="585"/>
    </location>
</feature>
<dbReference type="Pfam" id="PF04438">
    <property type="entry name" value="zf-HIT"/>
    <property type="match status" value="1"/>
</dbReference>
<evidence type="ECO:0000256" key="4">
    <source>
        <dbReference type="PROSITE-ProRule" id="PRU00453"/>
    </source>
</evidence>
<dbReference type="GO" id="GO:0070761">
    <property type="term" value="C:pre-snoRNP complex"/>
    <property type="evidence" value="ECO:0007669"/>
    <property type="project" value="TreeGrafter"/>
</dbReference>
<feature type="region of interest" description="Disordered" evidence="5">
    <location>
        <begin position="261"/>
        <end position="301"/>
    </location>
</feature>
<keyword evidence="3" id="KW-0862">Zinc</keyword>
<dbReference type="Proteomes" id="UP000095281">
    <property type="component" value="Unplaced"/>
</dbReference>
<keyword evidence="7" id="KW-1185">Reference proteome</keyword>
<dbReference type="CDD" id="cd23023">
    <property type="entry name" value="zf-HIT_BCD1"/>
    <property type="match status" value="1"/>
</dbReference>
<feature type="region of interest" description="Disordered" evidence="5">
    <location>
        <begin position="575"/>
        <end position="595"/>
    </location>
</feature>
<proteinExistence type="predicted"/>
<name>A0A1I8BD27_MELHA</name>
<dbReference type="PROSITE" id="PS51083">
    <property type="entry name" value="ZF_HIT"/>
    <property type="match status" value="1"/>
</dbReference>
<dbReference type="GO" id="GO:0048254">
    <property type="term" value="P:snoRNA localization"/>
    <property type="evidence" value="ECO:0007669"/>
    <property type="project" value="TreeGrafter"/>
</dbReference>
<evidence type="ECO:0000256" key="5">
    <source>
        <dbReference type="SAM" id="MobiDB-lite"/>
    </source>
</evidence>